<dbReference type="EMBL" id="BSNM01000006">
    <property type="protein sequence ID" value="GLQ30586.1"/>
    <property type="molecule type" value="Genomic_DNA"/>
</dbReference>
<accession>A0AA37S9E0</accession>
<sequence length="117" mass="13040">MKKNLWLPAIALAFMTGCTTSHKTLYHWGEYETILLNMYTDPGEADNYTQITKINESIAYAENKGLKVAPGIYAHLGMIYAKNGDMPNAISAFENEKKHYPESATFIDGMLSRASAN</sequence>
<name>A0AA37S9E0_9GAMM</name>
<keyword evidence="3" id="KW-1185">Reference proteome</keyword>
<dbReference type="Proteomes" id="UP001161389">
    <property type="component" value="Unassembled WGS sequence"/>
</dbReference>
<proteinExistence type="predicted"/>
<keyword evidence="2" id="KW-0449">Lipoprotein</keyword>
<dbReference type="Pfam" id="PF16068">
    <property type="entry name" value="DUF4810"/>
    <property type="match status" value="1"/>
</dbReference>
<reference evidence="2" key="2">
    <citation type="submission" date="2023-01" db="EMBL/GenBank/DDBJ databases">
        <title>Draft genome sequence of Litoribrevibacter albus strain NBRC 110071.</title>
        <authorList>
            <person name="Sun Q."/>
            <person name="Mori K."/>
        </authorList>
    </citation>
    <scope>NUCLEOTIDE SEQUENCE</scope>
    <source>
        <strain evidence="2">NBRC 110071</strain>
    </source>
</reference>
<reference evidence="2" key="1">
    <citation type="journal article" date="2014" name="Int. J. Syst. Evol. Microbiol.">
        <title>Complete genome sequence of Corynebacterium casei LMG S-19264T (=DSM 44701T), isolated from a smear-ripened cheese.</title>
        <authorList>
            <consortium name="US DOE Joint Genome Institute (JGI-PGF)"/>
            <person name="Walter F."/>
            <person name="Albersmeier A."/>
            <person name="Kalinowski J."/>
            <person name="Ruckert C."/>
        </authorList>
    </citation>
    <scope>NUCLEOTIDE SEQUENCE</scope>
    <source>
        <strain evidence="2">NBRC 110071</strain>
    </source>
</reference>
<dbReference type="InterPro" id="IPR014508">
    <property type="entry name" value="UCP020555_TPR-like"/>
</dbReference>
<dbReference type="PIRSF" id="PIRSF020555">
    <property type="entry name" value="UCP020555"/>
    <property type="match status" value="1"/>
</dbReference>
<dbReference type="InterPro" id="IPR019734">
    <property type="entry name" value="TPR_rpt"/>
</dbReference>
<dbReference type="RefSeq" id="WP_284379670.1">
    <property type="nucleotide sequence ID" value="NZ_BSNM01000006.1"/>
</dbReference>
<organism evidence="2 3">
    <name type="scientific">Litoribrevibacter albus</name>
    <dbReference type="NCBI Taxonomy" id="1473156"/>
    <lineage>
        <taxon>Bacteria</taxon>
        <taxon>Pseudomonadati</taxon>
        <taxon>Pseudomonadota</taxon>
        <taxon>Gammaproteobacteria</taxon>
        <taxon>Oceanospirillales</taxon>
        <taxon>Oceanospirillaceae</taxon>
        <taxon>Litoribrevibacter</taxon>
    </lineage>
</organism>
<feature type="repeat" description="TPR" evidence="1">
    <location>
        <begin position="70"/>
        <end position="103"/>
    </location>
</feature>
<dbReference type="PROSITE" id="PS50005">
    <property type="entry name" value="TPR"/>
    <property type="match status" value="1"/>
</dbReference>
<evidence type="ECO:0000313" key="2">
    <source>
        <dbReference type="EMBL" id="GLQ30586.1"/>
    </source>
</evidence>
<keyword evidence="1" id="KW-0802">TPR repeat</keyword>
<gene>
    <name evidence="2" type="ORF">GCM10007876_10640</name>
</gene>
<evidence type="ECO:0000313" key="3">
    <source>
        <dbReference type="Proteomes" id="UP001161389"/>
    </source>
</evidence>
<dbReference type="AlphaFoldDB" id="A0AA37S9E0"/>
<protein>
    <submittedName>
        <fullName evidence="2">Lipoprotein</fullName>
    </submittedName>
</protein>
<dbReference type="PROSITE" id="PS51257">
    <property type="entry name" value="PROKAR_LIPOPROTEIN"/>
    <property type="match status" value="1"/>
</dbReference>
<comment type="caution">
    <text evidence="2">The sequence shown here is derived from an EMBL/GenBank/DDBJ whole genome shotgun (WGS) entry which is preliminary data.</text>
</comment>
<evidence type="ECO:0000256" key="1">
    <source>
        <dbReference type="PROSITE-ProRule" id="PRU00339"/>
    </source>
</evidence>